<sequence length="1349" mass="159513">MYLQKNQHWNDYRIIEEVGRGGMGIVYKAEQKTLRRIVAIKFSRANYIDDDRFYRETQIAAKLNHPRIPRIYDAGVENNCKYLVMDYIDGVSLHLYLQENHLSLPQKLSLFTKICQAVRYAHRKGIVHRDLKPSNIMITKNHDPMIIDFGLARHIENENFDLTKTGDVIGTPNYMAPEQISGTRSAIDEQVDVYALGTILYEMISGQIMVRGSNLLQVLCYIEDKKFLPLSQVADLPNKNLENVWRKAVAKKKNERYQDLAQLISDIKNVAKGKSLRKERKSLFTIAATAIVALVITLLFLYNFRSEAPLQKTATRNTIFHLILQRIEEHKFAKAKQLIATSSSLNTTENLQIAKAFYRESQYQDAQLTFDKVPAQFFNKVYYDSFIAYYLQKYKTAEKGFTQLLIANKQDAKYHYYLGLCYLHQGHNPHALAHLLEAEKSFESNIQLLEYIAQIYLSPQYQRIKKAEKYLLRCLRLSGESGKYALLLGKIYFQTKNYHKAFVYLKKSLDIDTSFEALQLLHEIPYHEPRLRRLCYYSVMSNYRTEITINPIDMFKEKWASIEKHYQQDYISWLQGVKNRSKSIQAFLKPVDDSKLKKIIKDALINLRYSNTFDQDIQNALRRTDIPNKFKTFLRETHHTVKKIKQREIYAKTYYQLVYMYRNQQNNDMADITSELLLKMLYEERNPFLKYLVVKAHLQIFGFEPIIRIAHNKKDNIWVRIVCSAVLRQHYLAAKTDVFTELSRQKLYVGQDLEFLQVLVAQSMYVLHHIKRRDTFYRYKNNKTIPKSETQLLLYLWKQPTQKTSLAAALSLFALYQETPENLAEWKDIEQTIFNAMGSEDFSIKSYTHYIFWNSLYAKHKASYFPLYEKALQEEEAIREIVLPHVELYRERISEIMPQIEECLNSTSVKIRFRALFAWTFRQNENILFTDPLYQQKKDTFTSLEHTSIVLFLFYKFFWDTRGQRINKFTIQNLSRFFAYLDKNLHTLPPSSQCMISYTLSLVDVYPSLSDLQKVRDNNLLAYYLCQFQQEVRFSERPNKVNYLKLLGQTSKREKMYTARQFIRHKNAKVRQYAIGSFLAFASQKEQQKFIQQALKSTDIFLRKGTAHGLYLSFCDEWSSATTGSNNEINLFDMFSNKPLHLVLTNTFGKVKQFVLHLKDHSPQKFSHYKRYLELARQLNPEESIYSFAGSFFHIKNQAWEKLSTAIDINTTYEGSHLRTLYRMYLLQARIDNYSKNEAISYIEKMNIREINTHLAAKMGKIYLHLQLYPQALRMYEKNFLYKSTEYAPFYAILEEHCQMAYIYTKQSKTKTANIFTDYLYELYRRKEWGNPRITKKLFLKETYSIINR</sequence>
<dbReference type="Gene3D" id="1.10.510.10">
    <property type="entry name" value="Transferase(Phosphotransferase) domain 1"/>
    <property type="match status" value="1"/>
</dbReference>
<keyword evidence="7" id="KW-0812">Transmembrane</keyword>
<dbReference type="InterPro" id="IPR016024">
    <property type="entry name" value="ARM-type_fold"/>
</dbReference>
<feature type="domain" description="Protein kinase" evidence="8">
    <location>
        <begin position="12"/>
        <end position="270"/>
    </location>
</feature>
<dbReference type="InterPro" id="IPR017441">
    <property type="entry name" value="Protein_kinase_ATP_BS"/>
</dbReference>
<reference evidence="9 10" key="1">
    <citation type="submission" date="2019-08" db="EMBL/GenBank/DDBJ databases">
        <title>Complete genome sequence of Candidatus Uab amorphum.</title>
        <authorList>
            <person name="Shiratori T."/>
            <person name="Suzuki S."/>
            <person name="Kakizawa Y."/>
            <person name="Ishida K."/>
        </authorList>
    </citation>
    <scope>NUCLEOTIDE SEQUENCE [LARGE SCALE GENOMIC DNA]</scope>
    <source>
        <strain evidence="9 10">SRT547</strain>
    </source>
</reference>
<dbReference type="Pfam" id="PF00069">
    <property type="entry name" value="Pkinase"/>
    <property type="match status" value="1"/>
</dbReference>
<dbReference type="Gene3D" id="3.30.200.20">
    <property type="entry name" value="Phosphorylase Kinase, domain 1"/>
    <property type="match status" value="1"/>
</dbReference>
<dbReference type="GO" id="GO:0005524">
    <property type="term" value="F:ATP binding"/>
    <property type="evidence" value="ECO:0007669"/>
    <property type="project" value="UniProtKB-UniRule"/>
</dbReference>
<dbReference type="PROSITE" id="PS00108">
    <property type="entry name" value="PROTEIN_KINASE_ST"/>
    <property type="match status" value="1"/>
</dbReference>
<keyword evidence="3 9" id="KW-0418">Kinase</keyword>
<dbReference type="PROSITE" id="PS00107">
    <property type="entry name" value="PROTEIN_KINASE_ATP"/>
    <property type="match status" value="1"/>
</dbReference>
<dbReference type="InterPro" id="IPR011990">
    <property type="entry name" value="TPR-like_helical_dom_sf"/>
</dbReference>
<feature type="transmembrane region" description="Helical" evidence="7">
    <location>
        <begin position="282"/>
        <end position="302"/>
    </location>
</feature>
<dbReference type="PROSITE" id="PS50011">
    <property type="entry name" value="PROTEIN_KINASE_DOM"/>
    <property type="match status" value="1"/>
</dbReference>
<dbReference type="EMBL" id="AP019860">
    <property type="protein sequence ID" value="BBM84357.1"/>
    <property type="molecule type" value="Genomic_DNA"/>
</dbReference>
<keyword evidence="7" id="KW-1133">Transmembrane helix</keyword>
<name>A0A5S9IMP9_UABAM</name>
<evidence type="ECO:0000313" key="10">
    <source>
        <dbReference type="Proteomes" id="UP000326354"/>
    </source>
</evidence>
<evidence type="ECO:0000256" key="2">
    <source>
        <dbReference type="ARBA" id="ARBA00022741"/>
    </source>
</evidence>
<keyword evidence="10" id="KW-1185">Reference proteome</keyword>
<dbReference type="KEGG" id="uam:UABAM_02716"/>
<organism evidence="9 10">
    <name type="scientific">Uabimicrobium amorphum</name>
    <dbReference type="NCBI Taxonomy" id="2596890"/>
    <lineage>
        <taxon>Bacteria</taxon>
        <taxon>Pseudomonadati</taxon>
        <taxon>Planctomycetota</taxon>
        <taxon>Candidatus Uabimicrobiia</taxon>
        <taxon>Candidatus Uabimicrobiales</taxon>
        <taxon>Candidatus Uabimicrobiaceae</taxon>
        <taxon>Candidatus Uabimicrobium</taxon>
    </lineage>
</organism>
<evidence type="ECO:0000256" key="3">
    <source>
        <dbReference type="ARBA" id="ARBA00022777"/>
    </source>
</evidence>
<evidence type="ECO:0000256" key="1">
    <source>
        <dbReference type="ARBA" id="ARBA00022679"/>
    </source>
</evidence>
<keyword evidence="4 6" id="KW-0067">ATP-binding</keyword>
<dbReference type="SUPFAM" id="SSF48452">
    <property type="entry name" value="TPR-like"/>
    <property type="match status" value="1"/>
</dbReference>
<dbReference type="PANTHER" id="PTHR43289:SF6">
    <property type="entry name" value="SERINE_THREONINE-PROTEIN KINASE NEKL-3"/>
    <property type="match status" value="1"/>
</dbReference>
<keyword evidence="7" id="KW-0472">Membrane</keyword>
<dbReference type="GO" id="GO:0004674">
    <property type="term" value="F:protein serine/threonine kinase activity"/>
    <property type="evidence" value="ECO:0007669"/>
    <property type="project" value="TreeGrafter"/>
</dbReference>
<evidence type="ECO:0000313" key="9">
    <source>
        <dbReference type="EMBL" id="BBM84357.1"/>
    </source>
</evidence>
<dbReference type="RefSeq" id="WP_151968516.1">
    <property type="nucleotide sequence ID" value="NZ_AP019860.1"/>
</dbReference>
<dbReference type="PANTHER" id="PTHR43289">
    <property type="entry name" value="MITOGEN-ACTIVATED PROTEIN KINASE KINASE KINASE 20-RELATED"/>
    <property type="match status" value="1"/>
</dbReference>
<dbReference type="SUPFAM" id="SSF56112">
    <property type="entry name" value="Protein kinase-like (PK-like)"/>
    <property type="match status" value="1"/>
</dbReference>
<dbReference type="SUPFAM" id="SSF48371">
    <property type="entry name" value="ARM repeat"/>
    <property type="match status" value="1"/>
</dbReference>
<dbReference type="SMART" id="SM00028">
    <property type="entry name" value="TPR"/>
    <property type="match status" value="3"/>
</dbReference>
<keyword evidence="2 6" id="KW-0547">Nucleotide-binding</keyword>
<evidence type="ECO:0000256" key="7">
    <source>
        <dbReference type="SAM" id="Phobius"/>
    </source>
</evidence>
<proteinExistence type="predicted"/>
<dbReference type="InterPro" id="IPR008271">
    <property type="entry name" value="Ser/Thr_kinase_AS"/>
</dbReference>
<dbReference type="InterPro" id="IPR000719">
    <property type="entry name" value="Prot_kinase_dom"/>
</dbReference>
<evidence type="ECO:0000256" key="4">
    <source>
        <dbReference type="ARBA" id="ARBA00022840"/>
    </source>
</evidence>
<keyword evidence="5" id="KW-0802">TPR repeat</keyword>
<dbReference type="CDD" id="cd14014">
    <property type="entry name" value="STKc_PknB_like"/>
    <property type="match status" value="1"/>
</dbReference>
<dbReference type="InterPro" id="IPR011009">
    <property type="entry name" value="Kinase-like_dom_sf"/>
</dbReference>
<accession>A0A5S9IMP9</accession>
<dbReference type="InterPro" id="IPR019734">
    <property type="entry name" value="TPR_rpt"/>
</dbReference>
<dbReference type="Pfam" id="PF13432">
    <property type="entry name" value="TPR_16"/>
    <property type="match status" value="1"/>
</dbReference>
<gene>
    <name evidence="9" type="ORF">UABAM_02716</name>
</gene>
<evidence type="ECO:0000256" key="6">
    <source>
        <dbReference type="PROSITE-ProRule" id="PRU10141"/>
    </source>
</evidence>
<keyword evidence="1" id="KW-0808">Transferase</keyword>
<feature type="repeat" description="TPR" evidence="5">
    <location>
        <begin position="482"/>
        <end position="515"/>
    </location>
</feature>
<evidence type="ECO:0000256" key="5">
    <source>
        <dbReference type="PROSITE-ProRule" id="PRU00339"/>
    </source>
</evidence>
<dbReference type="PROSITE" id="PS50005">
    <property type="entry name" value="TPR"/>
    <property type="match status" value="1"/>
</dbReference>
<feature type="binding site" evidence="6">
    <location>
        <position position="41"/>
    </location>
    <ligand>
        <name>ATP</name>
        <dbReference type="ChEBI" id="CHEBI:30616"/>
    </ligand>
</feature>
<dbReference type="OrthoDB" id="6111975at2"/>
<dbReference type="SMART" id="SM00220">
    <property type="entry name" value="S_TKc"/>
    <property type="match status" value="1"/>
</dbReference>
<evidence type="ECO:0000259" key="8">
    <source>
        <dbReference type="PROSITE" id="PS50011"/>
    </source>
</evidence>
<dbReference type="Proteomes" id="UP000326354">
    <property type="component" value="Chromosome"/>
</dbReference>
<dbReference type="Gene3D" id="1.25.40.10">
    <property type="entry name" value="Tetratricopeptide repeat domain"/>
    <property type="match status" value="1"/>
</dbReference>
<protein>
    <submittedName>
        <fullName evidence="9">Protein kinase</fullName>
    </submittedName>
</protein>